<protein>
    <submittedName>
        <fullName evidence="2">Uncharacterized protein</fullName>
    </submittedName>
</protein>
<dbReference type="EMBL" id="PQIB02000008">
    <property type="protein sequence ID" value="RLN04371.1"/>
    <property type="molecule type" value="Genomic_DNA"/>
</dbReference>
<sequence length="415" mass="45813">MAEGDDFEGVSWSVQCEIIQQDMLGGQLQDKDIPSGGLDHNFIFPGFEANQLDQVNDQAPHLQLDQGNNLLPDLNLEPQAQQQIIEEKIPAQAVFEPVAQEQELQEEMDIQLNLSPPMESASSSILGNQNYDSGLSEEATQQTLLLLKTGSKMLLLKTWNRTLPFQLLPLQTLLIYAENLEGQEALHAYGPILNQYAELGFQPPIHQEVVLALPANINIPRMNPSSRKLSFTNLGLGNSIGPQMYPDLQDFLGGMMQTGKSNPNIYRLWAKYFSPMGCPEKTSLTHKYVHSPPRRGRVIPQATPEIETSVRRSLRIRDKNDGFKHSSCADKTCLACAATPPAFAISTIKEIGEKVCKIASEKLSIEALSAKSSSKKVIGDKMTPSKVCSSNKEVEKGKKKKVSDDANEASKKAKK</sequence>
<accession>A0A3L6RK70</accession>
<reference evidence="3" key="1">
    <citation type="journal article" date="2019" name="Nat. Commun.">
        <title>The genome of broomcorn millet.</title>
        <authorList>
            <person name="Zou C."/>
            <person name="Miki D."/>
            <person name="Li D."/>
            <person name="Tang Q."/>
            <person name="Xiao L."/>
            <person name="Rajput S."/>
            <person name="Deng P."/>
            <person name="Jia W."/>
            <person name="Huang R."/>
            <person name="Zhang M."/>
            <person name="Sun Y."/>
            <person name="Hu J."/>
            <person name="Fu X."/>
            <person name="Schnable P.S."/>
            <person name="Li F."/>
            <person name="Zhang H."/>
            <person name="Feng B."/>
            <person name="Zhu X."/>
            <person name="Liu R."/>
            <person name="Schnable J.C."/>
            <person name="Zhu J.-K."/>
            <person name="Zhang H."/>
        </authorList>
    </citation>
    <scope>NUCLEOTIDE SEQUENCE [LARGE SCALE GENOMIC DNA]</scope>
</reference>
<dbReference type="OrthoDB" id="695719at2759"/>
<feature type="compositionally biased region" description="Basic and acidic residues" evidence="1">
    <location>
        <begin position="392"/>
        <end position="415"/>
    </location>
</feature>
<feature type="region of interest" description="Disordered" evidence="1">
    <location>
        <begin position="370"/>
        <end position="415"/>
    </location>
</feature>
<name>A0A3L6RK70_PANMI</name>
<gene>
    <name evidence="2" type="ORF">C2845_PM13G11500</name>
</gene>
<dbReference type="PANTHER" id="PTHR33075">
    <property type="entry name" value="OS02G0499800 PROTEIN"/>
    <property type="match status" value="1"/>
</dbReference>
<evidence type="ECO:0000313" key="2">
    <source>
        <dbReference type="EMBL" id="RLN04371.1"/>
    </source>
</evidence>
<comment type="caution">
    <text evidence="2">The sequence shown here is derived from an EMBL/GenBank/DDBJ whole genome shotgun (WGS) entry which is preliminary data.</text>
</comment>
<dbReference type="PANTHER" id="PTHR33075:SF7">
    <property type="entry name" value="OS02G0303350 PROTEIN"/>
    <property type="match status" value="1"/>
</dbReference>
<evidence type="ECO:0000256" key="1">
    <source>
        <dbReference type="SAM" id="MobiDB-lite"/>
    </source>
</evidence>
<evidence type="ECO:0000313" key="3">
    <source>
        <dbReference type="Proteomes" id="UP000275267"/>
    </source>
</evidence>
<proteinExistence type="predicted"/>
<dbReference type="AlphaFoldDB" id="A0A3L6RK70"/>
<organism evidence="2 3">
    <name type="scientific">Panicum miliaceum</name>
    <name type="common">Proso millet</name>
    <name type="synonym">Broomcorn millet</name>
    <dbReference type="NCBI Taxonomy" id="4540"/>
    <lineage>
        <taxon>Eukaryota</taxon>
        <taxon>Viridiplantae</taxon>
        <taxon>Streptophyta</taxon>
        <taxon>Embryophyta</taxon>
        <taxon>Tracheophyta</taxon>
        <taxon>Spermatophyta</taxon>
        <taxon>Magnoliopsida</taxon>
        <taxon>Liliopsida</taxon>
        <taxon>Poales</taxon>
        <taxon>Poaceae</taxon>
        <taxon>PACMAD clade</taxon>
        <taxon>Panicoideae</taxon>
        <taxon>Panicodae</taxon>
        <taxon>Paniceae</taxon>
        <taxon>Panicinae</taxon>
        <taxon>Panicum</taxon>
        <taxon>Panicum sect. Panicum</taxon>
    </lineage>
</organism>
<dbReference type="Proteomes" id="UP000275267">
    <property type="component" value="Unassembled WGS sequence"/>
</dbReference>
<keyword evidence="3" id="KW-1185">Reference proteome</keyword>